<dbReference type="InterPro" id="IPR002068">
    <property type="entry name" value="A-crystallin/Hsp20_dom"/>
</dbReference>
<dbReference type="PROSITE" id="PS01031">
    <property type="entry name" value="SHSP"/>
    <property type="match status" value="1"/>
</dbReference>
<name>A0A5B9DTU3_9HYPH</name>
<keyword evidence="4" id="KW-1185">Reference proteome</keyword>
<evidence type="ECO:0000256" key="2">
    <source>
        <dbReference type="RuleBase" id="RU003616"/>
    </source>
</evidence>
<dbReference type="Proteomes" id="UP000321062">
    <property type="component" value="Chromosome"/>
</dbReference>
<dbReference type="OrthoDB" id="9808910at2"/>
<dbReference type="RefSeq" id="WP_147657679.1">
    <property type="nucleotide sequence ID" value="NZ_BMFM01000001.1"/>
</dbReference>
<sequence length="145" mass="16347">MQQRSNLHREIDRLFNDFSRGFGAPAPLAGPGEQFGLMPDMDVHEADGRIMLTMELPGVAEKDVDITFNDNLLTISGEKRSETENRNGNAYRSERSFGSFSRSMSLPFRIEPDKVEARFENGLLKVTVPRPADAGPQTKRIEIRH</sequence>
<protein>
    <submittedName>
        <fullName evidence="3">Hsp20/alpha crystallin family protein</fullName>
    </submittedName>
</protein>
<gene>
    <name evidence="3" type="ORF">FNA67_19310</name>
</gene>
<dbReference type="PANTHER" id="PTHR11527">
    <property type="entry name" value="HEAT-SHOCK PROTEIN 20 FAMILY MEMBER"/>
    <property type="match status" value="1"/>
</dbReference>
<reference evidence="3 4" key="1">
    <citation type="journal article" date="2015" name="Int. J. Syst. Evol. Microbiol.">
        <title>Youhaiella tibetensis gen. nov., sp. nov., isolated from subsurface sediment.</title>
        <authorList>
            <person name="Wang Y.X."/>
            <person name="Huang F.Q."/>
            <person name="Nogi Y."/>
            <person name="Pang S.J."/>
            <person name="Wang P.K."/>
            <person name="Lv J."/>
        </authorList>
    </citation>
    <scope>NUCLEOTIDE SEQUENCE [LARGE SCALE GENOMIC DNA]</scope>
    <source>
        <strain evidence="4">fig4</strain>
    </source>
</reference>
<organism evidence="3 4">
    <name type="scientific">Paradevosia tibetensis</name>
    <dbReference type="NCBI Taxonomy" id="1447062"/>
    <lineage>
        <taxon>Bacteria</taxon>
        <taxon>Pseudomonadati</taxon>
        <taxon>Pseudomonadota</taxon>
        <taxon>Alphaproteobacteria</taxon>
        <taxon>Hyphomicrobiales</taxon>
        <taxon>Devosiaceae</taxon>
        <taxon>Paradevosia</taxon>
    </lineage>
</organism>
<evidence type="ECO:0000313" key="3">
    <source>
        <dbReference type="EMBL" id="QEE22179.1"/>
    </source>
</evidence>
<proteinExistence type="inferred from homology"/>
<accession>A0A5B9DTU3</accession>
<dbReference type="Gene3D" id="2.60.40.790">
    <property type="match status" value="1"/>
</dbReference>
<dbReference type="Pfam" id="PF00011">
    <property type="entry name" value="HSP20"/>
    <property type="match status" value="1"/>
</dbReference>
<dbReference type="KEGG" id="yti:FNA67_19310"/>
<evidence type="ECO:0000256" key="1">
    <source>
        <dbReference type="PROSITE-ProRule" id="PRU00285"/>
    </source>
</evidence>
<dbReference type="EMBL" id="CP041690">
    <property type="protein sequence ID" value="QEE22179.1"/>
    <property type="molecule type" value="Genomic_DNA"/>
</dbReference>
<dbReference type="InterPro" id="IPR031107">
    <property type="entry name" value="Small_HSP"/>
</dbReference>
<dbReference type="SUPFAM" id="SSF49764">
    <property type="entry name" value="HSP20-like chaperones"/>
    <property type="match status" value="1"/>
</dbReference>
<dbReference type="AlphaFoldDB" id="A0A5B9DTU3"/>
<dbReference type="CDD" id="cd06464">
    <property type="entry name" value="ACD_sHsps-like"/>
    <property type="match status" value="1"/>
</dbReference>
<dbReference type="InterPro" id="IPR008978">
    <property type="entry name" value="HSP20-like_chaperone"/>
</dbReference>
<evidence type="ECO:0000313" key="4">
    <source>
        <dbReference type="Proteomes" id="UP000321062"/>
    </source>
</evidence>
<comment type="similarity">
    <text evidence="1 2">Belongs to the small heat shock protein (HSP20) family.</text>
</comment>